<proteinExistence type="predicted"/>
<accession>A0AAW1LZ53</accession>
<dbReference type="AlphaFoldDB" id="A0AAW1LZ53"/>
<gene>
    <name evidence="1" type="ORF">QE152_g9330</name>
</gene>
<name>A0AAW1LZ53_POPJA</name>
<keyword evidence="2" id="KW-1185">Reference proteome</keyword>
<sequence>MLVGPRRSLYQQRTNKRQKYSDMCDESHLDRWGCGRQRRASVDMLHYVRDSGPVIRYHGRSAVVVVRIERCFALIFSPRFQLSPVCSGVTWRSDSTKSKREFEVNCDI</sequence>
<comment type="caution">
    <text evidence="1">The sequence shown here is derived from an EMBL/GenBank/DDBJ whole genome shotgun (WGS) entry which is preliminary data.</text>
</comment>
<reference evidence="1 2" key="1">
    <citation type="journal article" date="2024" name="BMC Genomics">
        <title>De novo assembly and annotation of Popillia japonica's genome with initial clues to its potential as an invasive pest.</title>
        <authorList>
            <person name="Cucini C."/>
            <person name="Boschi S."/>
            <person name="Funari R."/>
            <person name="Cardaioli E."/>
            <person name="Iannotti N."/>
            <person name="Marturano G."/>
            <person name="Paoli F."/>
            <person name="Bruttini M."/>
            <person name="Carapelli A."/>
            <person name="Frati F."/>
            <person name="Nardi F."/>
        </authorList>
    </citation>
    <scope>NUCLEOTIDE SEQUENCE [LARGE SCALE GENOMIC DNA]</scope>
    <source>
        <strain evidence="1">DMR45628</strain>
    </source>
</reference>
<dbReference type="EMBL" id="JASPKY010000079">
    <property type="protein sequence ID" value="KAK9739074.1"/>
    <property type="molecule type" value="Genomic_DNA"/>
</dbReference>
<evidence type="ECO:0000313" key="2">
    <source>
        <dbReference type="Proteomes" id="UP001458880"/>
    </source>
</evidence>
<evidence type="ECO:0000313" key="1">
    <source>
        <dbReference type="EMBL" id="KAK9739074.1"/>
    </source>
</evidence>
<dbReference type="Proteomes" id="UP001458880">
    <property type="component" value="Unassembled WGS sequence"/>
</dbReference>
<organism evidence="1 2">
    <name type="scientific">Popillia japonica</name>
    <name type="common">Japanese beetle</name>
    <dbReference type="NCBI Taxonomy" id="7064"/>
    <lineage>
        <taxon>Eukaryota</taxon>
        <taxon>Metazoa</taxon>
        <taxon>Ecdysozoa</taxon>
        <taxon>Arthropoda</taxon>
        <taxon>Hexapoda</taxon>
        <taxon>Insecta</taxon>
        <taxon>Pterygota</taxon>
        <taxon>Neoptera</taxon>
        <taxon>Endopterygota</taxon>
        <taxon>Coleoptera</taxon>
        <taxon>Polyphaga</taxon>
        <taxon>Scarabaeiformia</taxon>
        <taxon>Scarabaeidae</taxon>
        <taxon>Rutelinae</taxon>
        <taxon>Popillia</taxon>
    </lineage>
</organism>
<protein>
    <submittedName>
        <fullName evidence="1">Uncharacterized protein</fullName>
    </submittedName>
</protein>